<keyword evidence="1" id="KW-0378">Hydrolase</keyword>
<feature type="region of interest" description="Disordered" evidence="3">
    <location>
        <begin position="1430"/>
        <end position="1471"/>
    </location>
</feature>
<dbReference type="InterPro" id="IPR003961">
    <property type="entry name" value="FN3_dom"/>
</dbReference>
<feature type="compositionally biased region" description="Polar residues" evidence="3">
    <location>
        <begin position="1824"/>
        <end position="1834"/>
    </location>
</feature>
<keyword evidence="2" id="KW-0624">Polysaccharide degradation</keyword>
<sequence>MELSMALGGRTLALLHRASGDVWIHDIDGIHAFSTQSTPHMMLGPGGMVAVDHRGTAYGIRPLDGAVFAMVPSDDRPRRIAVIDDAAKTRIDAFSVVGGTPVASVAGRILWPSGAADTQMDHVTLQRPPSDHRQNGWIVAAGDGSAFVLDLGRPDGGMRRMDGGDGSPAEPVSTDGCVHGAWNQHADNYLRLCSATDDAAFVTMNGITPTSDVRLRANHRLVVLNDVATGTVWNPGESTDAIALRWDGASVERESQDDPARTADTDVYDYGTDCSDRTGLLSAEQDEFGVRPGTRRILDVLRNDRQTGCTPLRISAATVPQGSGIAVEVTRDGRRLQLDAAEAEPGVVAIGYQIDDGGQGTASGTVRLHIADDGNRAPVQSDVPPDIAVERRATYTTDALSMFADPDGDAMTLVSARLRNTDQAAITARPDGNLVFTAGSMASGRACVEVVASDGHATATGLMYFSISPEHTLPAVIDPVMVRTLPDVKTVVDLRPYVHGTSAEAPRLSDIAPADGIDVAMNAGRMSLTVTAGDVGTHEIPVTITQGEVAATGIVRVDVEPRPDRPAKPIVVDDVAVLDVDGTAIVEPLVNDIDPSGGVLVATSVRCDADSDAKVSVVDGSRIYITMSHPLTAPTALAYTAANAAGTSRGMVTVLPAASTPATGAIAAPDIPVQVRTNGIATVDVLEHITGDDGTVALDPLVRHDKTFDGLAFVSGRTVRYRAGNNPGTYKVVYTVRNALGTAASGTITFIVRDVDAGDTAPPAPYDVEAQVSAGYSTRIPITLAGVADGEDVTLLGLGNTPPSLGRITETGADYLTYEAYPDALGTDKFTYAVEDSIGRRAQAEVRVGICADAPAPTVHAQDDAVTLRPGTTAEVTVTANDHGAPADGLAVADIVDRQGVANVAARGDAIEFTTPDREGVAYVTYAVADQAGIADTATLTITVDPEAPIAPPTAFDYRVPPEATIDKRTVSVDVAPWIGNPSGSRSELEVGLAAPQADRAVLGTGARSTIITIELTDRARAIPYTVTNTTHGLTSTAFIHVPAYGVFPPTRRPNPPELRVRARDTITIAVADHVRVGAGKTVRIDESAPVSATKAANDDLTVDEQTLRFTAVGGYTGPASITFTALDGRPSDDGRIINSSVITLPITVIDDGDAAPTFASPTVEVACGESTVIDLTSLTRTPFGGRADRAGYRYGGGLSSGPVKANVSTDGRLAIAVDRSATPESVVGVPISIDFGGGAVDAGVTVRVTPSSKPPPRAVDHAIAIASGQTHVIDMLSGAYNPFPDEPLHVVSCTGYDDAHLTVACDDDGTVAITGTGDDVPFSDTVVVTIRDATDSNRREAVGIIRVSVFTVPGAPLMAADAVRSDDGSATLSWTPGPTNGSPIVEYRIDWDEGRISCGTMTECRVDGLTNGRAYTFTVRARNAAGWSDASGAVTGTPDRTPPAPRDVQVQGGHRSATVTWRPPEYDGTPPEAYTVELIGSDGWTDEQRVGPDCSARFDIPDEAIVDGFIVSATVTAENRAGTGETSAPSPGATVWGDPASPTVDMEQTDDDHITLRVALGQLRNAGCRGITVSGAHAAALPCTPTNEITWRIPRGQYWRPQSITVTAEPERPAAAPASASAIITPIRGIAAPDHVEVEGSGATCTVRWRGVGEFDGFLIDLEGYPQRRAAADETHTSFRLSAWQRCGRAAVAQTLSGHTGPTASTTSDHVNAVPASLDGLWIEWADADTVTLRDYDFGTWGQRAEFALTVNGVTVPVHAGQFSVPLPGVPSDAGGAYTWTFTVTGSHDPRLDNTATGTIRNRRPLLGDAPPTPFTTRPFASQPRSSSPFARTTSRKGDDHGHRHTNP</sequence>
<keyword evidence="6" id="KW-1185">Reference proteome</keyword>
<dbReference type="SUPFAM" id="SSF49265">
    <property type="entry name" value="Fibronectin type III"/>
    <property type="match status" value="1"/>
</dbReference>
<dbReference type="Pfam" id="PF00041">
    <property type="entry name" value="fn3"/>
    <property type="match status" value="1"/>
</dbReference>
<dbReference type="Pfam" id="PF17963">
    <property type="entry name" value="Big_9"/>
    <property type="match status" value="3"/>
</dbReference>
<gene>
    <name evidence="5" type="ORF">KIH73_06210</name>
</gene>
<dbReference type="EMBL" id="JAHBBD010000012">
    <property type="protein sequence ID" value="MBW3082967.1"/>
    <property type="molecule type" value="Genomic_DNA"/>
</dbReference>
<dbReference type="InterPro" id="IPR050617">
    <property type="entry name" value="E3_ligase_FN3/SPRY"/>
</dbReference>
<name>A0ABS6WB53_9BIFI</name>
<keyword evidence="2" id="KW-0119">Carbohydrate metabolism</keyword>
<protein>
    <submittedName>
        <fullName evidence="5">Fibronectin type III domain-containing protein</fullName>
    </submittedName>
</protein>
<feature type="domain" description="Fibronectin type-III" evidence="4">
    <location>
        <begin position="1353"/>
        <end position="1445"/>
    </location>
</feature>
<reference evidence="5 6" key="1">
    <citation type="submission" date="2021-05" db="EMBL/GenBank/DDBJ databases">
        <title>Phylogenetic classification of ten novel species belonging to the genus Bifidobacterium comprising B. colchicus sp. nov., B. abeli sp. nov., B. bicoloris sp. nov., B. guerezis sp. nov., B. rosaliae sp. nov., B. santillanensis sp. nov., B. argentati sp. nov., B. amazzoni sp. nov., B. pluviali sp. nov., and B. pinnaculum sp. nov.</title>
        <authorList>
            <person name="Lugli G.A."/>
            <person name="Ruiz Garcia L."/>
            <person name="Margolles A."/>
            <person name="Ventura M."/>
        </authorList>
    </citation>
    <scope>NUCLEOTIDE SEQUENCE [LARGE SCALE GENOMIC DNA]</scope>
    <source>
        <strain evidence="5 6">6T3</strain>
    </source>
</reference>
<dbReference type="PANTHER" id="PTHR24099">
    <property type="entry name" value="E3 UBIQUITIN-PROTEIN LIGASE TRIM36-RELATED"/>
    <property type="match status" value="1"/>
</dbReference>
<evidence type="ECO:0000256" key="1">
    <source>
        <dbReference type="ARBA" id="ARBA00023295"/>
    </source>
</evidence>
<organism evidence="5 6">
    <name type="scientific">Bifidobacterium phasiani</name>
    <dbReference type="NCBI Taxonomy" id="2834431"/>
    <lineage>
        <taxon>Bacteria</taxon>
        <taxon>Bacillati</taxon>
        <taxon>Actinomycetota</taxon>
        <taxon>Actinomycetes</taxon>
        <taxon>Bifidobacteriales</taxon>
        <taxon>Bifidobacteriaceae</taxon>
        <taxon>Bifidobacterium</taxon>
    </lineage>
</organism>
<dbReference type="PROSITE" id="PS50853">
    <property type="entry name" value="FN3"/>
    <property type="match status" value="1"/>
</dbReference>
<feature type="region of interest" description="Disordered" evidence="3">
    <location>
        <begin position="1788"/>
        <end position="1849"/>
    </location>
</feature>
<evidence type="ECO:0000313" key="6">
    <source>
        <dbReference type="Proteomes" id="UP000812844"/>
    </source>
</evidence>
<dbReference type="Gene3D" id="2.60.40.10">
    <property type="entry name" value="Immunoglobulins"/>
    <property type="match status" value="2"/>
</dbReference>
<dbReference type="CDD" id="cd00063">
    <property type="entry name" value="FN3"/>
    <property type="match status" value="2"/>
</dbReference>
<dbReference type="PANTHER" id="PTHR24099:SF11">
    <property type="entry name" value="FIBRONECTIN TYPE III DOMAIN-CONTAINING 3BA-RELATED"/>
    <property type="match status" value="1"/>
</dbReference>
<evidence type="ECO:0000259" key="4">
    <source>
        <dbReference type="PROSITE" id="PS50853"/>
    </source>
</evidence>
<dbReference type="Proteomes" id="UP000812844">
    <property type="component" value="Unassembled WGS sequence"/>
</dbReference>
<dbReference type="InterPro" id="IPR036116">
    <property type="entry name" value="FN3_sf"/>
</dbReference>
<evidence type="ECO:0000256" key="2">
    <source>
        <dbReference type="ARBA" id="ARBA00023326"/>
    </source>
</evidence>
<dbReference type="InterPro" id="IPR013783">
    <property type="entry name" value="Ig-like_fold"/>
</dbReference>
<evidence type="ECO:0000313" key="5">
    <source>
        <dbReference type="EMBL" id="MBW3082967.1"/>
    </source>
</evidence>
<keyword evidence="1" id="KW-0326">Glycosidase</keyword>
<dbReference type="SMART" id="SM00060">
    <property type="entry name" value="FN3"/>
    <property type="match status" value="2"/>
</dbReference>
<accession>A0ABS6WB53</accession>
<evidence type="ECO:0000256" key="3">
    <source>
        <dbReference type="SAM" id="MobiDB-lite"/>
    </source>
</evidence>
<proteinExistence type="predicted"/>
<comment type="caution">
    <text evidence="5">The sequence shown here is derived from an EMBL/GenBank/DDBJ whole genome shotgun (WGS) entry which is preliminary data.</text>
</comment>